<evidence type="ECO:0000256" key="1">
    <source>
        <dbReference type="SAM" id="MobiDB-lite"/>
    </source>
</evidence>
<evidence type="ECO:0000313" key="3">
    <source>
        <dbReference type="EMBL" id="MDC0716881.1"/>
    </source>
</evidence>
<gene>
    <name evidence="3" type="ORF">POL25_08265</name>
</gene>
<dbReference type="RefSeq" id="WP_272085369.1">
    <property type="nucleotide sequence ID" value="NZ_JAQNDL010000001.1"/>
</dbReference>
<dbReference type="Proteomes" id="UP001221686">
    <property type="component" value="Unassembled WGS sequence"/>
</dbReference>
<accession>A0ABT5DWT8</accession>
<name>A0ABT5DWT8_9BACT</name>
<evidence type="ECO:0008006" key="5">
    <source>
        <dbReference type="Google" id="ProtNLM"/>
    </source>
</evidence>
<protein>
    <recommendedName>
        <fullName evidence="5">Tryptophan synthase alpha chain</fullName>
    </recommendedName>
</protein>
<comment type="caution">
    <text evidence="3">The sequence shown here is derived from an EMBL/GenBank/DDBJ whole genome shotgun (WGS) entry which is preliminary data.</text>
</comment>
<feature type="region of interest" description="Disordered" evidence="1">
    <location>
        <begin position="24"/>
        <end position="88"/>
    </location>
</feature>
<sequence>MTCTNLRFLFASALALSLTTTACGDDRGDSASATDATTAPTTTDATMGDSTTTNTPTTTNPEPTGTESGTETAATTDEPTTSTTTTATTVTTGSLCQDMEDQPVNSPCTDSSGCGCDTEKCFVVPALGGFCGECLADADCAPGGCSVPNPIAGVGATCNDGAAGEGCMSDEVCVEAENGICGTLLEVPGIITVATCGQCKVNADCTDAGLANCSPTYDVPNFKGKLDCVADGSVPANLGCSLEDDGGNPAGNKACESGFCGEASVMGLLKLGVCGECNADSDCPMGQQCSDPAVDLDMGALVGSVCM</sequence>
<reference evidence="3 4" key="1">
    <citation type="submission" date="2022-11" db="EMBL/GenBank/DDBJ databases">
        <title>Minimal conservation of predation-associated metabolite biosynthetic gene clusters underscores biosynthetic potential of Myxococcota including descriptions for ten novel species: Archangium lansinium sp. nov., Myxococcus landrumus sp. nov., Nannocystis bai.</title>
        <authorList>
            <person name="Ahearne A."/>
            <person name="Stevens C."/>
            <person name="Dowd S."/>
        </authorList>
    </citation>
    <scope>NUCLEOTIDE SEQUENCE [LARGE SCALE GENOMIC DNA]</scope>
    <source>
        <strain evidence="3 4">BB15-2</strain>
    </source>
</reference>
<keyword evidence="4" id="KW-1185">Reference proteome</keyword>
<feature type="chain" id="PRO_5047491413" description="Tryptophan synthase alpha chain" evidence="2">
    <location>
        <begin position="25"/>
        <end position="307"/>
    </location>
</feature>
<organism evidence="3 4">
    <name type="scientific">Nannocystis bainbridge</name>
    <dbReference type="NCBI Taxonomy" id="2995303"/>
    <lineage>
        <taxon>Bacteria</taxon>
        <taxon>Pseudomonadati</taxon>
        <taxon>Myxococcota</taxon>
        <taxon>Polyangia</taxon>
        <taxon>Nannocystales</taxon>
        <taxon>Nannocystaceae</taxon>
        <taxon>Nannocystis</taxon>
    </lineage>
</organism>
<evidence type="ECO:0000313" key="4">
    <source>
        <dbReference type="Proteomes" id="UP001221686"/>
    </source>
</evidence>
<feature type="signal peptide" evidence="2">
    <location>
        <begin position="1"/>
        <end position="24"/>
    </location>
</feature>
<keyword evidence="2" id="KW-0732">Signal</keyword>
<proteinExistence type="predicted"/>
<feature type="compositionally biased region" description="Low complexity" evidence="1">
    <location>
        <begin position="30"/>
        <end position="88"/>
    </location>
</feature>
<dbReference type="PROSITE" id="PS51257">
    <property type="entry name" value="PROKAR_LIPOPROTEIN"/>
    <property type="match status" value="1"/>
</dbReference>
<dbReference type="EMBL" id="JAQNDL010000001">
    <property type="protein sequence ID" value="MDC0716881.1"/>
    <property type="molecule type" value="Genomic_DNA"/>
</dbReference>
<evidence type="ECO:0000256" key="2">
    <source>
        <dbReference type="SAM" id="SignalP"/>
    </source>
</evidence>